<evidence type="ECO:0000256" key="2">
    <source>
        <dbReference type="ARBA" id="ARBA00022771"/>
    </source>
</evidence>
<name>A0A0D3J2Y7_EMIH1</name>
<dbReference type="InterPro" id="IPR001965">
    <property type="entry name" value="Znf_PHD"/>
</dbReference>
<dbReference type="KEGG" id="ehx:EMIHUDRAFT_436340"/>
<dbReference type="InterPro" id="IPR011011">
    <property type="entry name" value="Znf_FYVE_PHD"/>
</dbReference>
<dbReference type="Pfam" id="PF00628">
    <property type="entry name" value="PHD"/>
    <property type="match status" value="1"/>
</dbReference>
<evidence type="ECO:0000313" key="6">
    <source>
        <dbReference type="EnsemblProtists" id="EOD17872"/>
    </source>
</evidence>
<sequence length="282" mass="30040">MMITWWLAEDGAADCLVSAPLPVPRLRQAIPDPAYHTSGSDGGPGLHAHMDAGLMVAQGSELRAALLRAHRGVPFKEFLRQYVLNVPNIPHGIEEMAWDCYFDEAGWPQLLPFTLFSVHRSLIAGRDTKDPFPSIPKGEKGVPVPAAGAGAALVPPGEALRRTREEFDIGRAMFGNALACCRHSQVLDCAADSEHARASGGRAVGQRVRGQRVDVEEQISMCTVCGGDEVDPDGDALLLCDGSVADGSPCPRTYHMRCLSPPLAAVPEGEWLCPSCAAVAPA</sequence>
<dbReference type="RefSeq" id="XP_005770301.1">
    <property type="nucleotide sequence ID" value="XM_005770244.1"/>
</dbReference>
<dbReference type="PANTHER" id="PTHR24102">
    <property type="entry name" value="PHD FINGER PROTEIN"/>
    <property type="match status" value="1"/>
</dbReference>
<dbReference type="PROSITE" id="PS50016">
    <property type="entry name" value="ZF_PHD_2"/>
    <property type="match status" value="1"/>
</dbReference>
<dbReference type="HOGENOM" id="CLU_988452_0_0_1"/>
<dbReference type="SUPFAM" id="SSF57903">
    <property type="entry name" value="FYVE/PHD zinc finger"/>
    <property type="match status" value="1"/>
</dbReference>
<evidence type="ECO:0000256" key="1">
    <source>
        <dbReference type="ARBA" id="ARBA00022723"/>
    </source>
</evidence>
<keyword evidence="3" id="KW-0862">Zinc</keyword>
<dbReference type="Gene3D" id="3.30.40.10">
    <property type="entry name" value="Zinc/RING finger domain, C3HC4 (zinc finger)"/>
    <property type="match status" value="1"/>
</dbReference>
<evidence type="ECO:0000259" key="5">
    <source>
        <dbReference type="PROSITE" id="PS50016"/>
    </source>
</evidence>
<dbReference type="EnsemblProtists" id="EOD17872">
    <property type="protein sequence ID" value="EOD17872"/>
    <property type="gene ID" value="EMIHUDRAFT_436340"/>
</dbReference>
<organism evidence="6 7">
    <name type="scientific">Emiliania huxleyi (strain CCMP1516)</name>
    <dbReference type="NCBI Taxonomy" id="280463"/>
    <lineage>
        <taxon>Eukaryota</taxon>
        <taxon>Haptista</taxon>
        <taxon>Haptophyta</taxon>
        <taxon>Prymnesiophyceae</taxon>
        <taxon>Isochrysidales</taxon>
        <taxon>Noelaerhabdaceae</taxon>
        <taxon>Emiliania</taxon>
    </lineage>
</organism>
<proteinExistence type="predicted"/>
<keyword evidence="1" id="KW-0479">Metal-binding</keyword>
<dbReference type="PANTHER" id="PTHR24102:SF28">
    <property type="entry name" value="PHD-TYPE DOMAIN-CONTAINING PROTEIN"/>
    <property type="match status" value="1"/>
</dbReference>
<dbReference type="GO" id="GO:0008270">
    <property type="term" value="F:zinc ion binding"/>
    <property type="evidence" value="ECO:0007669"/>
    <property type="project" value="UniProtKB-KW"/>
</dbReference>
<dbReference type="SMART" id="SM00249">
    <property type="entry name" value="PHD"/>
    <property type="match status" value="1"/>
</dbReference>
<evidence type="ECO:0000313" key="7">
    <source>
        <dbReference type="Proteomes" id="UP000013827"/>
    </source>
</evidence>
<protein>
    <recommendedName>
        <fullName evidence="5">PHD-type domain-containing protein</fullName>
    </recommendedName>
</protein>
<dbReference type="Proteomes" id="UP000013827">
    <property type="component" value="Unassembled WGS sequence"/>
</dbReference>
<dbReference type="GeneID" id="17263901"/>
<keyword evidence="7" id="KW-1185">Reference proteome</keyword>
<dbReference type="AlphaFoldDB" id="A0A0D3J2Y7"/>
<feature type="domain" description="PHD-type" evidence="5">
    <location>
        <begin position="219"/>
        <end position="279"/>
    </location>
</feature>
<dbReference type="InterPro" id="IPR013083">
    <property type="entry name" value="Znf_RING/FYVE/PHD"/>
</dbReference>
<reference evidence="7" key="1">
    <citation type="journal article" date="2013" name="Nature">
        <title>Pan genome of the phytoplankton Emiliania underpins its global distribution.</title>
        <authorList>
            <person name="Read B.A."/>
            <person name="Kegel J."/>
            <person name="Klute M.J."/>
            <person name="Kuo A."/>
            <person name="Lefebvre S.C."/>
            <person name="Maumus F."/>
            <person name="Mayer C."/>
            <person name="Miller J."/>
            <person name="Monier A."/>
            <person name="Salamov A."/>
            <person name="Young J."/>
            <person name="Aguilar M."/>
            <person name="Claverie J.M."/>
            <person name="Frickenhaus S."/>
            <person name="Gonzalez K."/>
            <person name="Herman E.K."/>
            <person name="Lin Y.C."/>
            <person name="Napier J."/>
            <person name="Ogata H."/>
            <person name="Sarno A.F."/>
            <person name="Shmutz J."/>
            <person name="Schroeder D."/>
            <person name="de Vargas C."/>
            <person name="Verret F."/>
            <person name="von Dassow P."/>
            <person name="Valentin K."/>
            <person name="Van de Peer Y."/>
            <person name="Wheeler G."/>
            <person name="Dacks J.B."/>
            <person name="Delwiche C.F."/>
            <person name="Dyhrman S.T."/>
            <person name="Glockner G."/>
            <person name="John U."/>
            <person name="Richards T."/>
            <person name="Worden A.Z."/>
            <person name="Zhang X."/>
            <person name="Grigoriev I.V."/>
            <person name="Allen A.E."/>
            <person name="Bidle K."/>
            <person name="Borodovsky M."/>
            <person name="Bowler C."/>
            <person name="Brownlee C."/>
            <person name="Cock J.M."/>
            <person name="Elias M."/>
            <person name="Gladyshev V.N."/>
            <person name="Groth M."/>
            <person name="Guda C."/>
            <person name="Hadaegh A."/>
            <person name="Iglesias-Rodriguez M.D."/>
            <person name="Jenkins J."/>
            <person name="Jones B.M."/>
            <person name="Lawson T."/>
            <person name="Leese F."/>
            <person name="Lindquist E."/>
            <person name="Lobanov A."/>
            <person name="Lomsadze A."/>
            <person name="Malik S.B."/>
            <person name="Marsh M.E."/>
            <person name="Mackinder L."/>
            <person name="Mock T."/>
            <person name="Mueller-Roeber B."/>
            <person name="Pagarete A."/>
            <person name="Parker M."/>
            <person name="Probert I."/>
            <person name="Quesneville H."/>
            <person name="Raines C."/>
            <person name="Rensing S.A."/>
            <person name="Riano-Pachon D.M."/>
            <person name="Richier S."/>
            <person name="Rokitta S."/>
            <person name="Shiraiwa Y."/>
            <person name="Soanes D.M."/>
            <person name="van der Giezen M."/>
            <person name="Wahlund T.M."/>
            <person name="Williams B."/>
            <person name="Wilson W."/>
            <person name="Wolfe G."/>
            <person name="Wurch L.L."/>
        </authorList>
    </citation>
    <scope>NUCLEOTIDE SEQUENCE</scope>
</reference>
<dbReference type="PaxDb" id="2903-EOD17872"/>
<dbReference type="InterPro" id="IPR019787">
    <property type="entry name" value="Znf_PHD-finger"/>
</dbReference>
<evidence type="ECO:0000256" key="4">
    <source>
        <dbReference type="PROSITE-ProRule" id="PRU00146"/>
    </source>
</evidence>
<accession>A0A0D3J2Y7</accession>
<dbReference type="STRING" id="2903.R1C6P1"/>
<evidence type="ECO:0000256" key="3">
    <source>
        <dbReference type="ARBA" id="ARBA00022833"/>
    </source>
</evidence>
<dbReference type="eggNOG" id="KOG0383">
    <property type="taxonomic scope" value="Eukaryota"/>
</dbReference>
<keyword evidence="2 4" id="KW-0863">Zinc-finger</keyword>
<reference evidence="6" key="2">
    <citation type="submission" date="2024-10" db="UniProtKB">
        <authorList>
            <consortium name="EnsemblProtists"/>
        </authorList>
    </citation>
    <scope>IDENTIFICATION</scope>
</reference>